<evidence type="ECO:0000256" key="8">
    <source>
        <dbReference type="ARBA" id="ARBA00022968"/>
    </source>
</evidence>
<dbReference type="PANTHER" id="PTHR46025">
    <property type="entry name" value="XYLOSYLTRANSFERASE OXT"/>
    <property type="match status" value="1"/>
</dbReference>
<evidence type="ECO:0000256" key="4">
    <source>
        <dbReference type="ARBA" id="ARBA00022679"/>
    </source>
</evidence>
<dbReference type="RefSeq" id="WP_044907075.1">
    <property type="nucleotide sequence ID" value="NZ_JADNBI010000016.1"/>
</dbReference>
<dbReference type="EMBL" id="JQIF01000092">
    <property type="protein sequence ID" value="KGJ51915.1"/>
    <property type="molecule type" value="Genomic_DNA"/>
</dbReference>
<dbReference type="InterPro" id="IPR043538">
    <property type="entry name" value="XYLT"/>
</dbReference>
<evidence type="ECO:0000256" key="1">
    <source>
        <dbReference type="ARBA" id="ARBA00004323"/>
    </source>
</evidence>
<evidence type="ECO:0000256" key="5">
    <source>
        <dbReference type="ARBA" id="ARBA00022692"/>
    </source>
</evidence>
<evidence type="ECO:0000256" key="12">
    <source>
        <dbReference type="ARBA" id="ARBA00023157"/>
    </source>
</evidence>
<dbReference type="Proteomes" id="UP000030008">
    <property type="component" value="Unassembled WGS sequence"/>
</dbReference>
<evidence type="ECO:0000256" key="13">
    <source>
        <dbReference type="ARBA" id="ARBA00023180"/>
    </source>
</evidence>
<keyword evidence="4" id="KW-0808">Transferase</keyword>
<evidence type="ECO:0000256" key="6">
    <source>
        <dbReference type="ARBA" id="ARBA00022723"/>
    </source>
</evidence>
<dbReference type="Pfam" id="PF02485">
    <property type="entry name" value="Branch"/>
    <property type="match status" value="1"/>
</dbReference>
<evidence type="ECO:0000256" key="9">
    <source>
        <dbReference type="ARBA" id="ARBA00022989"/>
    </source>
</evidence>
<protein>
    <recommendedName>
        <fullName evidence="14">Peptide O-xylosyltransferase</fullName>
    </recommendedName>
</protein>
<dbReference type="PANTHER" id="PTHR46025:SF3">
    <property type="entry name" value="XYLOSYLTRANSFERASE OXT"/>
    <property type="match status" value="1"/>
</dbReference>
<gene>
    <name evidence="15" type="ORF">CIAN88_17580</name>
</gene>
<keyword evidence="12" id="KW-1015">Disulfide bond</keyword>
<evidence type="ECO:0000256" key="7">
    <source>
        <dbReference type="ARBA" id="ARBA00022824"/>
    </source>
</evidence>
<organism evidence="15 16">
    <name type="scientific">Clostridium innocuum</name>
    <dbReference type="NCBI Taxonomy" id="1522"/>
    <lineage>
        <taxon>Bacteria</taxon>
        <taxon>Bacillati</taxon>
        <taxon>Bacillota</taxon>
        <taxon>Clostridia</taxon>
        <taxon>Eubacteriales</taxon>
        <taxon>Clostridiaceae</taxon>
        <taxon>Clostridium</taxon>
    </lineage>
</organism>
<sequence>MKIAYLMHSDRKYDEVVETINQLTKQGDHVFIMINDDDLREQVQFVYMDYSRVHISHTQEFAQEGDMSMARGTLIQMKEAVQIGFDYYINLNDGMMPIKTREEITAFLEEQNGKDFYYVETSEKEEPALRKKTLKYYPFTNLLAFPRGKATRAITRGFGSLLYALHIRRTLDDVIQIGSPWFMLTHTSAQILADNFDYCSTTFKLSWYAEEMYIPMMLDKFGNKCVEHVNNDYRVVGNGKWERSQNTRPTTQEAIDRYPEALFAGAILVDEDFTLYEKYFDVYNANLEMEE</sequence>
<keyword evidence="8" id="KW-0735">Signal-anchor</keyword>
<accession>A0A099I2L5</accession>
<proteinExistence type="predicted"/>
<keyword evidence="11" id="KW-0472">Membrane</keyword>
<keyword evidence="6" id="KW-0479">Metal-binding</keyword>
<keyword evidence="5" id="KW-0812">Transmembrane</keyword>
<dbReference type="InterPro" id="IPR003406">
    <property type="entry name" value="Glyco_trans_14"/>
</dbReference>
<evidence type="ECO:0000256" key="3">
    <source>
        <dbReference type="ARBA" id="ARBA00022676"/>
    </source>
</evidence>
<evidence type="ECO:0000256" key="11">
    <source>
        <dbReference type="ARBA" id="ARBA00023136"/>
    </source>
</evidence>
<evidence type="ECO:0000256" key="14">
    <source>
        <dbReference type="ARBA" id="ARBA00042865"/>
    </source>
</evidence>
<dbReference type="GO" id="GO:0030158">
    <property type="term" value="F:protein xylosyltransferase activity"/>
    <property type="evidence" value="ECO:0007669"/>
    <property type="project" value="InterPro"/>
</dbReference>
<name>A0A099I2L5_CLOIN</name>
<dbReference type="GO" id="GO:0015012">
    <property type="term" value="P:heparan sulfate proteoglycan biosynthetic process"/>
    <property type="evidence" value="ECO:0007669"/>
    <property type="project" value="TreeGrafter"/>
</dbReference>
<evidence type="ECO:0000313" key="16">
    <source>
        <dbReference type="Proteomes" id="UP000030008"/>
    </source>
</evidence>
<dbReference type="GO" id="GO:0016020">
    <property type="term" value="C:membrane"/>
    <property type="evidence" value="ECO:0007669"/>
    <property type="project" value="InterPro"/>
</dbReference>
<reference evidence="15 16" key="1">
    <citation type="submission" date="2014-08" db="EMBL/GenBank/DDBJ databases">
        <title>Clostridium innocuum, an unnegligible vancomycin-resistant pathogen causing extra-intestinal infections.</title>
        <authorList>
            <person name="Feng Y."/>
            <person name="Chiu C.-H."/>
        </authorList>
    </citation>
    <scope>NUCLEOTIDE SEQUENCE [LARGE SCALE GENOMIC DNA]</scope>
    <source>
        <strain evidence="15 16">AN88</strain>
    </source>
</reference>
<keyword evidence="9" id="KW-1133">Transmembrane helix</keyword>
<evidence type="ECO:0000256" key="2">
    <source>
        <dbReference type="ARBA" id="ARBA00004648"/>
    </source>
</evidence>
<evidence type="ECO:0000313" key="15">
    <source>
        <dbReference type="EMBL" id="KGJ51915.1"/>
    </source>
</evidence>
<keyword evidence="7" id="KW-0256">Endoplasmic reticulum</keyword>
<comment type="subcellular location">
    <subcellularLocation>
        <location evidence="2">Endoplasmic reticulum membrane</location>
        <topology evidence="2">Single-pass type II membrane protein</topology>
    </subcellularLocation>
    <subcellularLocation>
        <location evidence="1">Golgi apparatus membrane</location>
        <topology evidence="1">Single-pass type II membrane protein</topology>
    </subcellularLocation>
</comment>
<keyword evidence="10" id="KW-0333">Golgi apparatus</keyword>
<dbReference type="AlphaFoldDB" id="A0A099I2L5"/>
<keyword evidence="3" id="KW-0328">Glycosyltransferase</keyword>
<evidence type="ECO:0000256" key="10">
    <source>
        <dbReference type="ARBA" id="ARBA00023034"/>
    </source>
</evidence>
<keyword evidence="13" id="KW-0325">Glycoprotein</keyword>
<dbReference type="GO" id="GO:0046872">
    <property type="term" value="F:metal ion binding"/>
    <property type="evidence" value="ECO:0007669"/>
    <property type="project" value="UniProtKB-KW"/>
</dbReference>
<dbReference type="GO" id="GO:0050650">
    <property type="term" value="P:chondroitin sulfate proteoglycan biosynthetic process"/>
    <property type="evidence" value="ECO:0007669"/>
    <property type="project" value="TreeGrafter"/>
</dbReference>
<comment type="caution">
    <text evidence="15">The sequence shown here is derived from an EMBL/GenBank/DDBJ whole genome shotgun (WGS) entry which is preliminary data.</text>
</comment>